<dbReference type="PROSITE" id="PS51257">
    <property type="entry name" value="PROKAR_LIPOPROTEIN"/>
    <property type="match status" value="1"/>
</dbReference>
<evidence type="ECO:0000256" key="1">
    <source>
        <dbReference type="ARBA" id="ARBA00009820"/>
    </source>
</evidence>
<dbReference type="SUPFAM" id="SSF82171">
    <property type="entry name" value="DPP6 N-terminal domain-like"/>
    <property type="match status" value="1"/>
</dbReference>
<evidence type="ECO:0008006" key="4">
    <source>
        <dbReference type="Google" id="ProtNLM"/>
    </source>
</evidence>
<sequence length="321" mass="37065">MKRINFFLIIFIAILFVSCNESPKKTLDSKQSTNEYAIIYNVLVNDSTDNYDVFKIDIDGSNQKNITDLPGVEWSYISDKDKVLFISDKDTCHRCFRLYQSDFKGENLKKISDILLADSWMSSRNNGEELIVKPKADSTFYVFDLKGNILSKLKTGLPYSGDPLFVNNGKQIVFRGGRTKSKLIEGFNEELYIIDENGQNRKQLTTYPVNDTTAGKFGYKAGTPKLHPTENYITYQSKQNGKYSLYAVSLDGQKQWKLTDNKENEGWHDWSPDGKWLAIELFDNEQTQFHIGLMNWETKELKILTDSTYQYQQCPNFVIKN</sequence>
<dbReference type="AlphaFoldDB" id="A0A5D0GAD7"/>
<proteinExistence type="inferred from homology"/>
<dbReference type="PANTHER" id="PTHR36842:SF1">
    <property type="entry name" value="PROTEIN TOLB"/>
    <property type="match status" value="1"/>
</dbReference>
<keyword evidence="3" id="KW-1185">Reference proteome</keyword>
<comment type="similarity">
    <text evidence="1">Belongs to the TolB family.</text>
</comment>
<comment type="caution">
    <text evidence="2">The sequence shown here is derived from an EMBL/GenBank/DDBJ whole genome shotgun (WGS) entry which is preliminary data.</text>
</comment>
<dbReference type="InterPro" id="IPR011042">
    <property type="entry name" value="6-blade_b-propeller_TolB-like"/>
</dbReference>
<reference evidence="2 3" key="1">
    <citation type="submission" date="2019-08" db="EMBL/GenBank/DDBJ databases">
        <title>Formosa sediminis sp. nov., isolated from marine sediment.</title>
        <authorList>
            <person name="Cao W.R."/>
        </authorList>
    </citation>
    <scope>NUCLEOTIDE SEQUENCE [LARGE SCALE GENOMIC DNA]</scope>
    <source>
        <strain evidence="2 3">1494</strain>
    </source>
</reference>
<dbReference type="Gene3D" id="2.120.10.30">
    <property type="entry name" value="TolB, C-terminal domain"/>
    <property type="match status" value="2"/>
</dbReference>
<protein>
    <recommendedName>
        <fullName evidence="4">Dipeptidylpeptidase IV N-terminal domain-containing protein</fullName>
    </recommendedName>
</protein>
<organism evidence="2 3">
    <name type="scientific">Formosa maritima</name>
    <dbReference type="NCBI Taxonomy" id="2592046"/>
    <lineage>
        <taxon>Bacteria</taxon>
        <taxon>Pseudomonadati</taxon>
        <taxon>Bacteroidota</taxon>
        <taxon>Flavobacteriia</taxon>
        <taxon>Flavobacteriales</taxon>
        <taxon>Flavobacteriaceae</taxon>
        <taxon>Formosa</taxon>
    </lineage>
</organism>
<evidence type="ECO:0000313" key="3">
    <source>
        <dbReference type="Proteomes" id="UP000324550"/>
    </source>
</evidence>
<dbReference type="Proteomes" id="UP000324550">
    <property type="component" value="Unassembled WGS sequence"/>
</dbReference>
<dbReference type="PANTHER" id="PTHR36842">
    <property type="entry name" value="PROTEIN TOLB HOMOLOG"/>
    <property type="match status" value="1"/>
</dbReference>
<evidence type="ECO:0000313" key="2">
    <source>
        <dbReference type="EMBL" id="TYA55269.1"/>
    </source>
</evidence>
<dbReference type="Pfam" id="PF07676">
    <property type="entry name" value="PD40"/>
    <property type="match status" value="1"/>
</dbReference>
<gene>
    <name evidence="2" type="ORF">FVF61_07600</name>
</gene>
<name>A0A5D0GAD7_9FLAO</name>
<accession>A0A5D0GAD7</accession>
<dbReference type="InterPro" id="IPR011659">
    <property type="entry name" value="WD40"/>
</dbReference>
<dbReference type="EMBL" id="VSFC01000040">
    <property type="protein sequence ID" value="TYA55269.1"/>
    <property type="molecule type" value="Genomic_DNA"/>
</dbReference>